<sequence length="1933" mass="196324">MSSGINPTKKFYAALACSFLLFQGCVAWPLLTGAVGLAAGKKGGGGLFFLPGGGTPTLSRVEISSPNSSFAKTTSMSLVATAAYSNGTHKDITADAVWSTSDPNIISMAAGGQATGTGVGAADISITYENKTAQISLSVTSAPLNTISISCVNQTDSLPKGITRQCTLTGNFADGSNQDLTNDPNTVWSTVSSAIATIDSTGLVTAIDAGTTSIKASYNSLNASNLSLTVSSAALVSIAVTPTNKSLALGKNQQYTATGTYSDNSNQDITNSVTWNSSDTAVATISNTAGSKGFLSTEDMGTSTITATLNSIGGNTDVTVTAAVLESISITPPTPSTPKGRTLNLVATGIFSDGHNENITDQVTWSSEDTSIATVDNGSGFEGRASGIAVGTVDITAEIGGIEETVSFSVTAAELESIQLTADDSSIAKGTSTTILATGVYSDGTSQNITGSVSWSSSLTSVLQLGTLTATPKKQVNSPNNGTLGTSTITATSGSISGTVDITVTAAKLVSIAVTPTNPSVAKGLTKDFTATGTYTDSSTQNLTTSVTWASSDTSKATISNASGTEGKASAAAVGTTNITATLGTITSPSTTLTVTAAVLQSITITPSNPSVAKGRSENLSATGTYSDNSTQDLTTSVTWSSSSNSTVGVSNANGTKGKATGVAVGTATITATSGSVSNSITFTVTSAVLDSLEVHIMDSSIAKGTSTLAEATGTYSDGSTQDITDQVVWDSSQTSIIQLGALTAAPKKTLTSPNNGSLGTSNISATLGSISGSANLTVTAATLVSIQVDPTNPSVAKGLTQNFTATGTYTDASTQDLTTSVTWVSSSTSKATISNAAGSKGLATTLATGTTNITATLGSVTSPASVLTVTAAALTSITIAPSPTLSIAKGRTQNFTATGHYTDSSTSDLTTQVTWSSFDQTKATVSNTSGTNGKLTALQEGSTQISASYNSITSTDTVVTVTAAVLDSISITPTNSSLAKGYTTPFTANGVYSDATTLDITAQVTWASSNTSSSTISNANGNQGVATAVAVGTSTISATLGSISSSTNFTVTAAVLVSIAVSPTNSNVYTTQTKDFTATGTYSDSTTQNLTTSVTWASSDTSKATISNASGTEGKATGVAAGTVTISATSGSVSGNTQLTVVFLDTTPPTVSNVVSLGPTTVRVTFSESVNTTQATTAANYKLALTSAVSGACSDNSNFSSTSNIPVSSVSGSGAIYTLTLASSQTSGTNYTVIVNKSGIQDLSGVPNNLGCANYGDFVGQEQLKVSSASCASTSTVIINFSKPIKSGNNVSGSAECSSTSECGNRYAFVGTTDLGTISSAKILDGVVCGGATADSAKVCVTHSLLQTGAQYSIIAANNVNGDGFDNTSWGSIRDSGDSENVQSSPRDRASFLGCGTSPVNFGDGPISIDPNGSTFGYLADFNSKIYTGPNNAGNGALRFAYDGANPESVQFSFTKDTIQLSGQDSTYTSSSTATTRENGIAVPPYVTLGHSGCTQNDATLANGCGPDNESGRGIFTTGSLSSNPYIFIAAARTIPDGSGNYLFDYIYYSNDTSTNLNYKYIDMGTITGTATAGTSSITVMNDRVFAGFAKPSNSGGLGSGLNAPDFGFISFNSSDTGSGTTGFCAPGSNCDATDGTNGRRIRIDYMPYFGGPSNGGTGSVNSSPNWAYYIGVDSSIVFKNRIYAANGGLHAVGHNGSIIRSTSSSPTAACSTKNTCTDWTEVGPRTNTKWHNSTTNNWFSLELAKFYDLIPADRAFSQFAEFNDKLYVTRTICIQGTQASAIRTAAGTVAGCTDGTDTNRRAQLWKCDPTLTAGNTECDAGDWTVVGDDGNGITNFGDSTNKTITMVAKNGSYLYVGFDNPNGIRIYRTNTANPGSASNVWTQVAGGGLTDAANVQQIFSAVSVNTGGVYYLYVSVGKNNTPVRVYRQQNL</sequence>
<evidence type="ECO:0000313" key="5">
    <source>
        <dbReference type="Proteomes" id="UP000297241"/>
    </source>
</evidence>
<feature type="domain" description="BIG2" evidence="3">
    <location>
        <begin position="966"/>
        <end position="1051"/>
    </location>
</feature>
<dbReference type="FunFam" id="2.60.40.1080:FF:000001">
    <property type="entry name" value="Bacterial Ig-like domain, group 2"/>
    <property type="match status" value="8"/>
</dbReference>
<feature type="domain" description="BIG2" evidence="3">
    <location>
        <begin position="599"/>
        <end position="684"/>
    </location>
</feature>
<feature type="region of interest" description="Disordered" evidence="2">
    <location>
        <begin position="608"/>
        <end position="628"/>
    </location>
</feature>
<dbReference type="Proteomes" id="UP000297241">
    <property type="component" value="Unassembled WGS sequence"/>
</dbReference>
<evidence type="ECO:0000256" key="1">
    <source>
        <dbReference type="ARBA" id="ARBA00022729"/>
    </source>
</evidence>
<dbReference type="OrthoDB" id="6192638at2"/>
<feature type="compositionally biased region" description="Polar residues" evidence="2">
    <location>
        <begin position="618"/>
        <end position="628"/>
    </location>
</feature>
<feature type="region of interest" description="Disordered" evidence="2">
    <location>
        <begin position="1372"/>
        <end position="1391"/>
    </location>
</feature>
<dbReference type="InterPro" id="IPR014755">
    <property type="entry name" value="Cu-Rt/internalin_Ig-like"/>
</dbReference>
<dbReference type="InterPro" id="IPR003343">
    <property type="entry name" value="Big_2"/>
</dbReference>
<feature type="domain" description="BIG2" evidence="3">
    <location>
        <begin position="689"/>
        <end position="778"/>
    </location>
</feature>
<dbReference type="EMBL" id="RQHS01000005">
    <property type="protein sequence ID" value="TGN03009.1"/>
    <property type="molecule type" value="Genomic_DNA"/>
</dbReference>
<dbReference type="Pfam" id="PF02368">
    <property type="entry name" value="Big_2"/>
    <property type="match status" value="9"/>
</dbReference>
<keyword evidence="1" id="KW-0732">Signal</keyword>
<organism evidence="4 5">
    <name type="scientific">Leptospira dzoumogneensis</name>
    <dbReference type="NCBI Taxonomy" id="2484904"/>
    <lineage>
        <taxon>Bacteria</taxon>
        <taxon>Pseudomonadati</taxon>
        <taxon>Spirochaetota</taxon>
        <taxon>Spirochaetia</taxon>
        <taxon>Leptospirales</taxon>
        <taxon>Leptospiraceae</taxon>
        <taxon>Leptospira</taxon>
    </lineage>
</organism>
<dbReference type="InterPro" id="IPR008964">
    <property type="entry name" value="Invasin/intimin_cell_adhesion"/>
</dbReference>
<feature type="domain" description="BIG2" evidence="3">
    <location>
        <begin position="414"/>
        <end position="503"/>
    </location>
</feature>
<feature type="domain" description="BIG2" evidence="3">
    <location>
        <begin position="57"/>
        <end position="138"/>
    </location>
</feature>
<feature type="domain" description="BIG2" evidence="3">
    <location>
        <begin position="783"/>
        <end position="868"/>
    </location>
</feature>
<feature type="domain" description="BIG2" evidence="3">
    <location>
        <begin position="1056"/>
        <end position="1141"/>
    </location>
</feature>
<dbReference type="Gene3D" id="2.60.40.1220">
    <property type="match status" value="1"/>
</dbReference>
<feature type="domain" description="BIG2" evidence="3">
    <location>
        <begin position="874"/>
        <end position="960"/>
    </location>
</feature>
<dbReference type="Gene3D" id="2.60.40.1080">
    <property type="match status" value="12"/>
</dbReference>
<feature type="domain" description="BIG2" evidence="3">
    <location>
        <begin position="143"/>
        <end position="228"/>
    </location>
</feature>
<comment type="caution">
    <text evidence="4">The sequence shown here is derived from an EMBL/GenBank/DDBJ whole genome shotgun (WGS) entry which is preliminary data.</text>
</comment>
<keyword evidence="5" id="KW-1185">Reference proteome</keyword>
<feature type="domain" description="BIG2" evidence="3">
    <location>
        <begin position="324"/>
        <end position="409"/>
    </location>
</feature>
<dbReference type="SMART" id="SM00635">
    <property type="entry name" value="BID_2"/>
    <property type="match status" value="12"/>
</dbReference>
<feature type="domain" description="BIG2" evidence="3">
    <location>
        <begin position="508"/>
        <end position="593"/>
    </location>
</feature>
<accession>A0A4Z1ANL7</accession>
<feature type="domain" description="BIG2" evidence="3">
    <location>
        <begin position="234"/>
        <end position="319"/>
    </location>
</feature>
<evidence type="ECO:0000256" key="2">
    <source>
        <dbReference type="SAM" id="MobiDB-lite"/>
    </source>
</evidence>
<name>A0A4Z1ANL7_9LEPT</name>
<dbReference type="RefSeq" id="WP_135755668.1">
    <property type="nucleotide sequence ID" value="NZ_RQHS01000005.1"/>
</dbReference>
<protein>
    <recommendedName>
        <fullName evidence="3">BIG2 domain-containing protein</fullName>
    </recommendedName>
</protein>
<reference evidence="4" key="1">
    <citation type="journal article" date="2019" name="PLoS Negl. Trop. Dis.">
        <title>Revisiting the worldwide diversity of Leptospira species in the environment.</title>
        <authorList>
            <person name="Vincent A.T."/>
            <person name="Schiettekatte O."/>
            <person name="Bourhy P."/>
            <person name="Veyrier F.J."/>
            <person name="Picardeau M."/>
        </authorList>
    </citation>
    <scope>NUCLEOTIDE SEQUENCE [LARGE SCALE GENOMIC DNA]</scope>
    <source>
        <strain evidence="4">201601113</strain>
    </source>
</reference>
<evidence type="ECO:0000259" key="3">
    <source>
        <dbReference type="SMART" id="SM00635"/>
    </source>
</evidence>
<gene>
    <name evidence="4" type="ORF">EHR06_03095</name>
</gene>
<evidence type="ECO:0000313" key="4">
    <source>
        <dbReference type="EMBL" id="TGN03009.1"/>
    </source>
</evidence>
<dbReference type="SUPFAM" id="SSF49373">
    <property type="entry name" value="Invasin/intimin cell-adhesion fragments"/>
    <property type="match status" value="2"/>
</dbReference>
<proteinExistence type="predicted"/>